<proteinExistence type="predicted"/>
<protein>
    <submittedName>
        <fullName evidence="1">Uncharacterized protein</fullName>
    </submittedName>
</protein>
<organism evidence="1 2">
    <name type="scientific">Hymenobacter glacieicola</name>
    <dbReference type="NCBI Taxonomy" id="1562124"/>
    <lineage>
        <taxon>Bacteria</taxon>
        <taxon>Pseudomonadati</taxon>
        <taxon>Bacteroidota</taxon>
        <taxon>Cytophagia</taxon>
        <taxon>Cytophagales</taxon>
        <taxon>Hymenobacteraceae</taxon>
        <taxon>Hymenobacter</taxon>
    </lineage>
</organism>
<keyword evidence="2" id="KW-1185">Reference proteome</keyword>
<evidence type="ECO:0000313" key="1">
    <source>
        <dbReference type="EMBL" id="GGG61256.1"/>
    </source>
</evidence>
<reference evidence="2" key="1">
    <citation type="journal article" date="2019" name="Int. J. Syst. Evol. Microbiol.">
        <title>The Global Catalogue of Microorganisms (GCM) 10K type strain sequencing project: providing services to taxonomists for standard genome sequencing and annotation.</title>
        <authorList>
            <consortium name="The Broad Institute Genomics Platform"/>
            <consortium name="The Broad Institute Genome Sequencing Center for Infectious Disease"/>
            <person name="Wu L."/>
            <person name="Ma J."/>
        </authorList>
    </citation>
    <scope>NUCLEOTIDE SEQUENCE [LARGE SCALE GENOMIC DNA]</scope>
    <source>
        <strain evidence="2">CGMCC 1.12990</strain>
    </source>
</reference>
<gene>
    <name evidence="1" type="ORF">GCM10011378_41590</name>
</gene>
<evidence type="ECO:0000313" key="2">
    <source>
        <dbReference type="Proteomes" id="UP000601361"/>
    </source>
</evidence>
<accession>A0ABQ1X5T2</accession>
<comment type="caution">
    <text evidence="1">The sequence shown here is derived from an EMBL/GenBank/DDBJ whole genome shotgun (WGS) entry which is preliminary data.</text>
</comment>
<sequence>MHNLKSVLQALLNEPVRECSRGMGPGPATEHGVSIGDGGKAKCFATVSAQERYQKLPALSVKAAVEYIAREMDIDLG</sequence>
<dbReference type="Proteomes" id="UP000601361">
    <property type="component" value="Unassembled WGS sequence"/>
</dbReference>
<dbReference type="EMBL" id="BMGS01000016">
    <property type="protein sequence ID" value="GGG61256.1"/>
    <property type="molecule type" value="Genomic_DNA"/>
</dbReference>
<name>A0ABQ1X5T2_9BACT</name>